<evidence type="ECO:0000313" key="1">
    <source>
        <dbReference type="EMBL" id="SFJ72944.1"/>
    </source>
</evidence>
<keyword evidence="2" id="KW-1185">Reference proteome</keyword>
<dbReference type="AlphaFoldDB" id="A0A1I3TNU5"/>
<evidence type="ECO:0000313" key="2">
    <source>
        <dbReference type="Proteomes" id="UP000198635"/>
    </source>
</evidence>
<dbReference type="OrthoDB" id="5518730at2"/>
<dbReference type="RefSeq" id="WP_092373865.1">
    <property type="nucleotide sequence ID" value="NZ_FORX01000006.1"/>
</dbReference>
<dbReference type="EMBL" id="FORX01000006">
    <property type="protein sequence ID" value="SFJ72944.1"/>
    <property type="molecule type" value="Genomic_DNA"/>
</dbReference>
<accession>A0A1I3TNU5</accession>
<dbReference type="Proteomes" id="UP000198635">
    <property type="component" value="Unassembled WGS sequence"/>
</dbReference>
<sequence>MKITPDQLAALQLQQKNTARNTPGEGFAKALAQELGSESTAQTSNAAPAAGPMVRLDQALQAAMLQKPTEQTVMDKMNALLSKWEDYSQIIGSENGNLREGYNLLADIRQNIQEVKGDLAQTSGQGLAAMVEELDILTTTEEFKFNRGDYLN</sequence>
<organism evidence="1 2">
    <name type="scientific">Desulfomicrobium apsheronum</name>
    <dbReference type="NCBI Taxonomy" id="52560"/>
    <lineage>
        <taxon>Bacteria</taxon>
        <taxon>Pseudomonadati</taxon>
        <taxon>Thermodesulfobacteriota</taxon>
        <taxon>Desulfovibrionia</taxon>
        <taxon>Desulfovibrionales</taxon>
        <taxon>Desulfomicrobiaceae</taxon>
        <taxon>Desulfomicrobium</taxon>
    </lineage>
</organism>
<proteinExistence type="predicted"/>
<gene>
    <name evidence="1" type="ORF">SAMN04488082_10656</name>
</gene>
<reference evidence="2" key="1">
    <citation type="submission" date="2016-10" db="EMBL/GenBank/DDBJ databases">
        <authorList>
            <person name="Varghese N."/>
            <person name="Submissions S."/>
        </authorList>
    </citation>
    <scope>NUCLEOTIDE SEQUENCE [LARGE SCALE GENOMIC DNA]</scope>
    <source>
        <strain evidence="2">DSM 5918</strain>
    </source>
</reference>
<name>A0A1I3TNU5_9BACT</name>
<protein>
    <submittedName>
        <fullName evidence="1">Uncharacterized protein</fullName>
    </submittedName>
</protein>